<sequence length="142" mass="15411">MTQARRNRAQEPGRGMTPAGEGTSSSGQTGRVLTESPTAHILPRTPPPTTRPLAVPRTESEHYDLPKLLTKLKRMDSQDTAVSPVRRPSWKGALGAKLQRILSTGEGSTKDDEETLAEDVSSLKSWPARGRGKVVGEKREGE</sequence>
<feature type="region of interest" description="Disordered" evidence="1">
    <location>
        <begin position="102"/>
        <end position="142"/>
    </location>
</feature>
<accession>A0A1M2VXX9</accession>
<feature type="region of interest" description="Disordered" evidence="1">
    <location>
        <begin position="1"/>
        <end position="62"/>
    </location>
</feature>
<protein>
    <submittedName>
        <fullName evidence="2">Uncharacterized protein</fullName>
    </submittedName>
</protein>
<organism evidence="2 3">
    <name type="scientific">Trametes pubescens</name>
    <name type="common">White-rot fungus</name>
    <dbReference type="NCBI Taxonomy" id="154538"/>
    <lineage>
        <taxon>Eukaryota</taxon>
        <taxon>Fungi</taxon>
        <taxon>Dikarya</taxon>
        <taxon>Basidiomycota</taxon>
        <taxon>Agaricomycotina</taxon>
        <taxon>Agaricomycetes</taxon>
        <taxon>Polyporales</taxon>
        <taxon>Polyporaceae</taxon>
        <taxon>Trametes</taxon>
    </lineage>
</organism>
<dbReference type="OrthoDB" id="2762496at2759"/>
<evidence type="ECO:0000313" key="3">
    <source>
        <dbReference type="Proteomes" id="UP000184267"/>
    </source>
</evidence>
<gene>
    <name evidence="2" type="ORF">TRAPUB_11074</name>
</gene>
<evidence type="ECO:0000256" key="1">
    <source>
        <dbReference type="SAM" id="MobiDB-lite"/>
    </source>
</evidence>
<dbReference type="EMBL" id="MNAD01000491">
    <property type="protein sequence ID" value="OJT12372.1"/>
    <property type="molecule type" value="Genomic_DNA"/>
</dbReference>
<evidence type="ECO:0000313" key="2">
    <source>
        <dbReference type="EMBL" id="OJT12372.1"/>
    </source>
</evidence>
<name>A0A1M2VXX9_TRAPU</name>
<reference evidence="2 3" key="1">
    <citation type="submission" date="2016-10" db="EMBL/GenBank/DDBJ databases">
        <title>Genome sequence of the basidiomycete white-rot fungus Trametes pubescens.</title>
        <authorList>
            <person name="Makela M.R."/>
            <person name="Granchi Z."/>
            <person name="Peng M."/>
            <person name="De Vries R.P."/>
            <person name="Grigoriev I."/>
            <person name="Riley R."/>
            <person name="Hilden K."/>
        </authorList>
    </citation>
    <scope>NUCLEOTIDE SEQUENCE [LARGE SCALE GENOMIC DNA]</scope>
    <source>
        <strain evidence="2 3">FBCC735</strain>
    </source>
</reference>
<comment type="caution">
    <text evidence="2">The sequence shown here is derived from an EMBL/GenBank/DDBJ whole genome shotgun (WGS) entry which is preliminary data.</text>
</comment>
<proteinExistence type="predicted"/>
<dbReference type="AlphaFoldDB" id="A0A1M2VXX9"/>
<feature type="compositionally biased region" description="Polar residues" evidence="1">
    <location>
        <begin position="22"/>
        <end position="37"/>
    </location>
</feature>
<keyword evidence="3" id="KW-1185">Reference proteome</keyword>
<dbReference type="Proteomes" id="UP000184267">
    <property type="component" value="Unassembled WGS sequence"/>
</dbReference>